<comment type="caution">
    <text evidence="2">The sequence shown here is derived from an EMBL/GenBank/DDBJ whole genome shotgun (WGS) entry which is preliminary data.</text>
</comment>
<dbReference type="OrthoDB" id="977623at2"/>
<gene>
    <name evidence="2" type="ORF">SanaruYs_29180</name>
</gene>
<evidence type="ECO:0000313" key="3">
    <source>
        <dbReference type="Proteomes" id="UP000288227"/>
    </source>
</evidence>
<evidence type="ECO:0000256" key="1">
    <source>
        <dbReference type="SAM" id="Coils"/>
    </source>
</evidence>
<proteinExistence type="predicted"/>
<dbReference type="Proteomes" id="UP000288227">
    <property type="component" value="Unassembled WGS sequence"/>
</dbReference>
<dbReference type="AlphaFoldDB" id="A0A401UCT0"/>
<sequence length="251" mass="28026">MKLKLFTITAGIAAAAMLSSCNVEENKQLRTTVDSLQSELQTSIELAQTLNDVGVLIDSIDVSRNSLSLHMVEGTSYANYTERLNDINKYVKQTFDKLAGMEATIKKSKADNRFYANTVKKLKQDLELSTAQLAALQEEVEKVRSENSELMLVVKHKDEELFEKTEIIKLNQQGIASLQQKVDGLIREASDSQAESYFKQAQALETAAERTKLAPRKKKATQQEALELYKLAATLGYSEAEQRITALSENI</sequence>
<accession>A0A401UCT0</accession>
<keyword evidence="3" id="KW-1185">Reference proteome</keyword>
<evidence type="ECO:0008006" key="4">
    <source>
        <dbReference type="Google" id="ProtNLM"/>
    </source>
</evidence>
<dbReference type="EMBL" id="BHXQ01000005">
    <property type="protein sequence ID" value="GCC52680.1"/>
    <property type="molecule type" value="Genomic_DNA"/>
</dbReference>
<feature type="coiled-coil region" evidence="1">
    <location>
        <begin position="119"/>
        <end position="195"/>
    </location>
</feature>
<protein>
    <recommendedName>
        <fullName evidence="4">Lipoprotein</fullName>
    </recommendedName>
</protein>
<name>A0A401UCT0_9BACT</name>
<dbReference type="RefSeq" id="WP_127123333.1">
    <property type="nucleotide sequence ID" value="NZ_BHXQ01000005.1"/>
</dbReference>
<evidence type="ECO:0000313" key="2">
    <source>
        <dbReference type="EMBL" id="GCC52680.1"/>
    </source>
</evidence>
<keyword evidence="1" id="KW-0175">Coiled coil</keyword>
<dbReference type="PROSITE" id="PS51257">
    <property type="entry name" value="PROKAR_LIPOPROTEIN"/>
    <property type="match status" value="1"/>
</dbReference>
<reference evidence="2 3" key="1">
    <citation type="submission" date="2018-11" db="EMBL/GenBank/DDBJ databases">
        <title>Chryseotalea sanarue gen. nov., sp., nov., a member of the family Cytophagaceae, isolated from a brackish lake in Hamamatsu Japan.</title>
        <authorList>
            <person name="Maejima Y."/>
            <person name="Iino T."/>
            <person name="Muraguchi Y."/>
            <person name="Fukuda K."/>
            <person name="Ohkuma M."/>
            <person name="Moriuchi R."/>
            <person name="Dohra H."/>
            <person name="Kimbara K."/>
            <person name="Shintani M."/>
        </authorList>
    </citation>
    <scope>NUCLEOTIDE SEQUENCE [LARGE SCALE GENOMIC DNA]</scope>
    <source>
        <strain evidence="2 3">Ys</strain>
    </source>
</reference>
<organism evidence="2 3">
    <name type="scientific">Chryseotalea sanaruensis</name>
    <dbReference type="NCBI Taxonomy" id="2482724"/>
    <lineage>
        <taxon>Bacteria</taxon>
        <taxon>Pseudomonadati</taxon>
        <taxon>Bacteroidota</taxon>
        <taxon>Cytophagia</taxon>
        <taxon>Cytophagales</taxon>
        <taxon>Chryseotaleaceae</taxon>
        <taxon>Chryseotalea</taxon>
    </lineage>
</organism>